<dbReference type="InterPro" id="IPR006158">
    <property type="entry name" value="Cobalamin-bd"/>
</dbReference>
<evidence type="ECO:0000256" key="2">
    <source>
        <dbReference type="SAM" id="MobiDB-lite"/>
    </source>
</evidence>
<protein>
    <submittedName>
        <fullName evidence="5">HTH-type transcriptional repressor YcgE</fullName>
    </submittedName>
</protein>
<keyword evidence="6" id="KW-1185">Reference proteome</keyword>
<dbReference type="PANTHER" id="PTHR30204:SF97">
    <property type="entry name" value="MERR FAMILY REGULATORY PROTEIN"/>
    <property type="match status" value="1"/>
</dbReference>
<feature type="compositionally biased region" description="Basic and acidic residues" evidence="2">
    <location>
        <begin position="8"/>
        <end position="29"/>
    </location>
</feature>
<dbReference type="Pfam" id="PF13411">
    <property type="entry name" value="MerR_1"/>
    <property type="match status" value="1"/>
</dbReference>
<gene>
    <name evidence="5" type="primary">ycgE</name>
    <name evidence="5" type="ORF">Nocox_12285</name>
</gene>
<feature type="domain" description="HTH merR-type" evidence="3">
    <location>
        <begin position="34"/>
        <end position="103"/>
    </location>
</feature>
<dbReference type="PROSITE" id="PS51332">
    <property type="entry name" value="B12_BINDING"/>
    <property type="match status" value="1"/>
</dbReference>
<dbReference type="PROSITE" id="PS50937">
    <property type="entry name" value="HTH_MERR_2"/>
    <property type="match status" value="1"/>
</dbReference>
<sequence>MVTGVPEKGPDQRDDRDDHEGRERGRSVSEEEAGYGIGAVSRLLGVPAPTLRTWNLRYGLGPSRRSAGGHRRYDTADLHRLREMKRLIAEGLPPAEAARHALTLTSEAPREQAEAAPPATRRPPAEPGPAGAGVASLVRAAFVLDSHAVTHLLEASLAAHGVRPTWERLVLPAFDAVCRRQDDSGAGIDVEHLLSDRILAALHRHTVRHTVRQAAPAGRRPVLLACAEDEQHTLPVHALSAALAEEGVETRVLGARTPYAALAHAMRRLHPAAVFVWSQQEITGATAPLAALPRLRPAARLIVGGRGWRGALPEGVIRVDTFREALSQVRATLP</sequence>
<evidence type="ECO:0000256" key="1">
    <source>
        <dbReference type="ARBA" id="ARBA00023125"/>
    </source>
</evidence>
<name>A0ABX8TX59_9ACTN</name>
<evidence type="ECO:0000313" key="6">
    <source>
        <dbReference type="Proteomes" id="UP000824681"/>
    </source>
</evidence>
<evidence type="ECO:0000313" key="5">
    <source>
        <dbReference type="EMBL" id="QYC40075.1"/>
    </source>
</evidence>
<dbReference type="Gene3D" id="3.40.50.280">
    <property type="entry name" value="Cobalamin-binding domain"/>
    <property type="match status" value="1"/>
</dbReference>
<dbReference type="Proteomes" id="UP000824681">
    <property type="component" value="Chromosome"/>
</dbReference>
<feature type="region of interest" description="Disordered" evidence="2">
    <location>
        <begin position="104"/>
        <end position="132"/>
    </location>
</feature>
<dbReference type="PANTHER" id="PTHR30204">
    <property type="entry name" value="REDOX-CYCLING DRUG-SENSING TRANSCRIPTIONAL ACTIVATOR SOXR"/>
    <property type="match status" value="1"/>
</dbReference>
<evidence type="ECO:0000259" key="3">
    <source>
        <dbReference type="PROSITE" id="PS50937"/>
    </source>
</evidence>
<evidence type="ECO:0000259" key="4">
    <source>
        <dbReference type="PROSITE" id="PS51332"/>
    </source>
</evidence>
<dbReference type="InterPro" id="IPR009061">
    <property type="entry name" value="DNA-bd_dom_put_sf"/>
</dbReference>
<keyword evidence="1" id="KW-0238">DNA-binding</keyword>
<dbReference type="Gene3D" id="1.10.1660.10">
    <property type="match status" value="1"/>
</dbReference>
<dbReference type="InterPro" id="IPR047057">
    <property type="entry name" value="MerR_fam"/>
</dbReference>
<dbReference type="SUPFAM" id="SSF46955">
    <property type="entry name" value="Putative DNA-binding domain"/>
    <property type="match status" value="1"/>
</dbReference>
<dbReference type="SMART" id="SM00422">
    <property type="entry name" value="HTH_MERR"/>
    <property type="match status" value="1"/>
</dbReference>
<proteinExistence type="predicted"/>
<feature type="domain" description="B12-binding" evidence="4">
    <location>
        <begin position="219"/>
        <end position="334"/>
    </location>
</feature>
<dbReference type="InterPro" id="IPR036724">
    <property type="entry name" value="Cobalamin-bd_sf"/>
</dbReference>
<dbReference type="SUPFAM" id="SSF52242">
    <property type="entry name" value="Cobalamin (vitamin B12)-binding domain"/>
    <property type="match status" value="1"/>
</dbReference>
<feature type="region of interest" description="Disordered" evidence="2">
    <location>
        <begin position="1"/>
        <end position="34"/>
    </location>
</feature>
<reference evidence="5 6" key="1">
    <citation type="journal article" date="2021" name="ACS Chem. Biol.">
        <title>Genomic-Led Discovery of a Novel Glycopeptide Antibiotic by Nonomuraea coxensis DSM 45129.</title>
        <authorList>
            <person name="Yushchuk O."/>
            <person name="Vior N.M."/>
            <person name="Andreo-Vidal A."/>
            <person name="Berini F."/>
            <person name="Ruckert C."/>
            <person name="Busche T."/>
            <person name="Binda E."/>
            <person name="Kalinowski J."/>
            <person name="Truman A.W."/>
            <person name="Marinelli F."/>
        </authorList>
    </citation>
    <scope>NUCLEOTIDE SEQUENCE [LARGE SCALE GENOMIC DNA]</scope>
    <source>
        <strain evidence="5 6">DSM 45129</strain>
    </source>
</reference>
<dbReference type="EMBL" id="CP068985">
    <property type="protein sequence ID" value="QYC40075.1"/>
    <property type="molecule type" value="Genomic_DNA"/>
</dbReference>
<dbReference type="InterPro" id="IPR000551">
    <property type="entry name" value="MerR-type_HTH_dom"/>
</dbReference>
<organism evidence="5 6">
    <name type="scientific">Nonomuraea coxensis DSM 45129</name>
    <dbReference type="NCBI Taxonomy" id="1122611"/>
    <lineage>
        <taxon>Bacteria</taxon>
        <taxon>Bacillati</taxon>
        <taxon>Actinomycetota</taxon>
        <taxon>Actinomycetes</taxon>
        <taxon>Streptosporangiales</taxon>
        <taxon>Streptosporangiaceae</taxon>
        <taxon>Nonomuraea</taxon>
    </lineage>
</organism>
<accession>A0ABX8TX59</accession>
<dbReference type="CDD" id="cd01104">
    <property type="entry name" value="HTH_MlrA-CarA"/>
    <property type="match status" value="1"/>
</dbReference>